<evidence type="ECO:0000256" key="1">
    <source>
        <dbReference type="SAM" id="MobiDB-lite"/>
    </source>
</evidence>
<feature type="region of interest" description="Disordered" evidence="1">
    <location>
        <begin position="33"/>
        <end position="59"/>
    </location>
</feature>
<dbReference type="AlphaFoldDB" id="A0A3N2S1Y4"/>
<protein>
    <submittedName>
        <fullName evidence="2">Uncharacterized protein</fullName>
    </submittedName>
</protein>
<dbReference type="Proteomes" id="UP000268051">
    <property type="component" value="Unassembled WGS sequence"/>
</dbReference>
<evidence type="ECO:0000313" key="3">
    <source>
        <dbReference type="Proteomes" id="UP000268051"/>
    </source>
</evidence>
<proteinExistence type="predicted"/>
<gene>
    <name evidence="2" type="ORF">EB837_12565</name>
</gene>
<evidence type="ECO:0000313" key="2">
    <source>
        <dbReference type="EMBL" id="ROU13752.1"/>
    </source>
</evidence>
<dbReference type="EMBL" id="RHFN01000011">
    <property type="protein sequence ID" value="ROU13752.1"/>
    <property type="molecule type" value="Genomic_DNA"/>
</dbReference>
<organism evidence="2 3">
    <name type="scientific">Kluyvera ascorbata</name>
    <dbReference type="NCBI Taxonomy" id="51288"/>
    <lineage>
        <taxon>Bacteria</taxon>
        <taxon>Pseudomonadati</taxon>
        <taxon>Pseudomonadota</taxon>
        <taxon>Gammaproteobacteria</taxon>
        <taxon>Enterobacterales</taxon>
        <taxon>Enterobacteriaceae</taxon>
        <taxon>Kluyvera</taxon>
    </lineage>
</organism>
<name>A0A3N2S1Y4_9ENTR</name>
<accession>A0A3N2S1Y4</accession>
<sequence length="59" mass="6647">MWADPAYRERFGDLDATNTRAVFKLTAKNTQMSLKPMSPRWKSASRSTKDKVSPPGMAD</sequence>
<reference evidence="2 3" key="1">
    <citation type="submission" date="2018-10" db="EMBL/GenBank/DDBJ databases">
        <title>Horizontal transference of carbapenem resistance between Klebsiella pneumoniae and Kluyvera ascorbata during abdominal infection: a case report.</title>
        <authorList>
            <person name="Raro O.H.F."/>
            <person name="Lima-Morales D."/>
            <person name="Barth A.L."/>
            <person name="Paim T.G.S."/>
            <person name="Mott M.P."/>
            <person name="Riche C.V.W."/>
            <person name="Teixeira U.F."/>
            <person name="Waechter F."/>
            <person name="Dias C.A.G."/>
        </authorList>
    </citation>
    <scope>NUCLEOTIDE SEQUENCE [LARGE SCALE GENOMIC DNA]</scope>
    <source>
        <strain evidence="2 3">OT2</strain>
    </source>
</reference>
<comment type="caution">
    <text evidence="2">The sequence shown here is derived from an EMBL/GenBank/DDBJ whole genome shotgun (WGS) entry which is preliminary data.</text>
</comment>